<dbReference type="EMBL" id="JBHSNG010000024">
    <property type="protein sequence ID" value="MFC5582796.1"/>
    <property type="molecule type" value="Genomic_DNA"/>
</dbReference>
<dbReference type="SMART" id="SM00257">
    <property type="entry name" value="LysM"/>
    <property type="match status" value="1"/>
</dbReference>
<sequence>MSVRITRLLSVALIGACFITAPAFARSHPKAKASAPSKGPTLIWRGDVTTANGVVDEVAQAWEKTGHGHIELQPFNTASGIDAVASGAADLAGSARPGDGSAENANLTFTPVAWDGLVIITQSSNPISGLTLKQVHDIYYGKIHNWSEVGGNNAPIDVYAVASPGDGVEYSLRSLLFGRGNQPVAAPRLYVNTRKLEEGIALNPNGFGVATLAGISGNPKIKAIPINGKRATVANIADGSYPLFIPLYLVTNSNSPKAAAAQSFVDFLQTDPAKAALRRHAILPYQDGSALAAMDSSRRSNILAEVGARASHITPVSAPGATYAARVAAAPTSPDTLAAKMALENRRAEAKETARLTRVSGSVDNVTVSSVDYASGSATTVSRTRGKDFGKVTADVSQAGPRIYKVSKGDTLSSIAKRHTVDVIQLRQWNHLKNDQIKLGQILRVSNSSG</sequence>
<dbReference type="Gene3D" id="3.40.190.10">
    <property type="entry name" value="Periplasmic binding protein-like II"/>
    <property type="match status" value="2"/>
</dbReference>
<protein>
    <submittedName>
        <fullName evidence="4">Substrate-binding domain-containing protein</fullName>
    </submittedName>
</protein>
<keyword evidence="5" id="KW-1185">Reference proteome</keyword>
<dbReference type="PROSITE" id="PS51782">
    <property type="entry name" value="LYSM"/>
    <property type="match status" value="1"/>
</dbReference>
<dbReference type="InterPro" id="IPR018392">
    <property type="entry name" value="LysM"/>
</dbReference>
<dbReference type="Gene3D" id="3.10.350.10">
    <property type="entry name" value="LysM domain"/>
    <property type="match status" value="1"/>
</dbReference>
<dbReference type="PANTHER" id="PTHR30570">
    <property type="entry name" value="PERIPLASMIC PHOSPHATE BINDING COMPONENT OF PHOSPHATE ABC TRANSPORTER"/>
    <property type="match status" value="1"/>
</dbReference>
<evidence type="ECO:0000313" key="4">
    <source>
        <dbReference type="EMBL" id="MFC5582796.1"/>
    </source>
</evidence>
<feature type="signal peptide" evidence="2">
    <location>
        <begin position="1"/>
        <end position="25"/>
    </location>
</feature>
<feature type="domain" description="LysM" evidence="3">
    <location>
        <begin position="402"/>
        <end position="445"/>
    </location>
</feature>
<proteinExistence type="predicted"/>
<feature type="chain" id="PRO_5047068328" evidence="2">
    <location>
        <begin position="26"/>
        <end position="450"/>
    </location>
</feature>
<dbReference type="Pfam" id="PF01476">
    <property type="entry name" value="LysM"/>
    <property type="match status" value="1"/>
</dbReference>
<reference evidence="5" key="1">
    <citation type="journal article" date="2019" name="Int. J. Syst. Evol. Microbiol.">
        <title>The Global Catalogue of Microorganisms (GCM) 10K type strain sequencing project: providing services to taxonomists for standard genome sequencing and annotation.</title>
        <authorList>
            <consortium name="The Broad Institute Genomics Platform"/>
            <consortium name="The Broad Institute Genome Sequencing Center for Infectious Disease"/>
            <person name="Wu L."/>
            <person name="Ma J."/>
        </authorList>
    </citation>
    <scope>NUCLEOTIDE SEQUENCE [LARGE SCALE GENOMIC DNA]</scope>
    <source>
        <strain evidence="5">CGMCC 1.13587</strain>
    </source>
</reference>
<dbReference type="InterPro" id="IPR050811">
    <property type="entry name" value="Phosphate_ABC_transporter"/>
</dbReference>
<dbReference type="SUPFAM" id="SSF54106">
    <property type="entry name" value="LysM domain"/>
    <property type="match status" value="1"/>
</dbReference>
<dbReference type="Proteomes" id="UP001596111">
    <property type="component" value="Unassembled WGS sequence"/>
</dbReference>
<evidence type="ECO:0000256" key="2">
    <source>
        <dbReference type="SAM" id="SignalP"/>
    </source>
</evidence>
<dbReference type="CDD" id="cd00118">
    <property type="entry name" value="LysM"/>
    <property type="match status" value="1"/>
</dbReference>
<dbReference type="InterPro" id="IPR024370">
    <property type="entry name" value="PBP_domain"/>
</dbReference>
<dbReference type="SUPFAM" id="SSF53850">
    <property type="entry name" value="Periplasmic binding protein-like II"/>
    <property type="match status" value="1"/>
</dbReference>
<gene>
    <name evidence="4" type="ORF">ACFPPB_16900</name>
</gene>
<dbReference type="PANTHER" id="PTHR30570:SF1">
    <property type="entry name" value="PHOSPHATE-BINDING PROTEIN PSTS"/>
    <property type="match status" value="1"/>
</dbReference>
<organism evidence="4 5">
    <name type="scientific">Rhodanobacter terrae</name>
    <dbReference type="NCBI Taxonomy" id="418647"/>
    <lineage>
        <taxon>Bacteria</taxon>
        <taxon>Pseudomonadati</taxon>
        <taxon>Pseudomonadota</taxon>
        <taxon>Gammaproteobacteria</taxon>
        <taxon>Lysobacterales</taxon>
        <taxon>Rhodanobacteraceae</taxon>
        <taxon>Rhodanobacter</taxon>
    </lineage>
</organism>
<evidence type="ECO:0000313" key="5">
    <source>
        <dbReference type="Proteomes" id="UP001596111"/>
    </source>
</evidence>
<name>A0ABW0T0B1_9GAMM</name>
<dbReference type="InterPro" id="IPR036779">
    <property type="entry name" value="LysM_dom_sf"/>
</dbReference>
<dbReference type="Pfam" id="PF12849">
    <property type="entry name" value="PBP_like_2"/>
    <property type="match status" value="1"/>
</dbReference>
<comment type="caution">
    <text evidence="4">The sequence shown here is derived from an EMBL/GenBank/DDBJ whole genome shotgun (WGS) entry which is preliminary data.</text>
</comment>
<dbReference type="RefSeq" id="WP_377329220.1">
    <property type="nucleotide sequence ID" value="NZ_JBHSNG010000024.1"/>
</dbReference>
<keyword evidence="1 2" id="KW-0732">Signal</keyword>
<evidence type="ECO:0000256" key="1">
    <source>
        <dbReference type="ARBA" id="ARBA00022729"/>
    </source>
</evidence>
<accession>A0ABW0T0B1</accession>
<evidence type="ECO:0000259" key="3">
    <source>
        <dbReference type="PROSITE" id="PS51782"/>
    </source>
</evidence>